<sequence>MENFLETNIYIGLVEYSEGGLKNAIALMNWLSIQEYEMLMEYSEGGLKNAIAFMKGVVYPNIKYWWLKKDLIWAHRFP</sequence>
<protein>
    <submittedName>
        <fullName evidence="1">Uncharacterized protein</fullName>
    </submittedName>
</protein>
<gene>
    <name evidence="1" type="ORF">IAR63_15780</name>
</gene>
<name>A0A7H0EZR0_9CYAN</name>
<dbReference type="EMBL" id="CP060822">
    <property type="protein sequence ID" value="QNP29276.1"/>
    <property type="molecule type" value="Genomic_DNA"/>
</dbReference>
<dbReference type="AlphaFoldDB" id="A0A7H0EZR0"/>
<reference evidence="1 2" key="1">
    <citation type="submission" date="2020-08" db="EMBL/GenBank/DDBJ databases">
        <title>Complete genome sequence of Raphidiopsis curvispora isolated from drinking water reservoir in South Korea.</title>
        <authorList>
            <person name="Jeong J."/>
        </authorList>
    </citation>
    <scope>NUCLEOTIDE SEQUENCE [LARGE SCALE GENOMIC DNA]</scope>
    <source>
        <strain evidence="1 2">GIHE-G1</strain>
    </source>
</reference>
<organism evidence="1 2">
    <name type="scientific">Cylindrospermopsis curvispora GIHE-G1</name>
    <dbReference type="NCBI Taxonomy" id="2666332"/>
    <lineage>
        <taxon>Bacteria</taxon>
        <taxon>Bacillati</taxon>
        <taxon>Cyanobacteriota</taxon>
        <taxon>Cyanophyceae</taxon>
        <taxon>Nostocales</taxon>
        <taxon>Aphanizomenonaceae</taxon>
        <taxon>Cylindrospermopsis</taxon>
    </lineage>
</organism>
<dbReference type="KEGG" id="ccur:IAR63_15780"/>
<dbReference type="Proteomes" id="UP000516013">
    <property type="component" value="Chromosome"/>
</dbReference>
<dbReference type="RefSeq" id="WP_187705927.1">
    <property type="nucleotide sequence ID" value="NZ_CP060822.1"/>
</dbReference>
<proteinExistence type="predicted"/>
<accession>A0A7H0EZR0</accession>
<keyword evidence="2" id="KW-1185">Reference proteome</keyword>
<evidence type="ECO:0000313" key="1">
    <source>
        <dbReference type="EMBL" id="QNP29276.1"/>
    </source>
</evidence>
<evidence type="ECO:0000313" key="2">
    <source>
        <dbReference type="Proteomes" id="UP000516013"/>
    </source>
</evidence>